<protein>
    <submittedName>
        <fullName evidence="5">Arginase family protein</fullName>
    </submittedName>
</protein>
<dbReference type="SUPFAM" id="SSF52768">
    <property type="entry name" value="Arginase/deacetylase"/>
    <property type="match status" value="1"/>
</dbReference>
<dbReference type="Gene3D" id="3.40.800.10">
    <property type="entry name" value="Ureohydrolase domain"/>
    <property type="match status" value="1"/>
</dbReference>
<name>A0ABT1Y543_9FIRM</name>
<gene>
    <name evidence="5" type="ORF">NVS47_10780</name>
</gene>
<evidence type="ECO:0000256" key="4">
    <source>
        <dbReference type="PROSITE-ProRule" id="PRU00742"/>
    </source>
</evidence>
<sequence length="288" mass="32084">MASKTVRLIFPEWQGGVNPNYAKGAEILALIAPQGNQCETFRVPVSEDFDKELEFTDGFYGKIAILAQQKAAYQILEKSQPDKILTFGGDCSVSQAPFDYLHGKYQKDMGILWIDAHPDISEPEDFSHEHAMVLGNLLGGGAPSIAEIVKHPFTPQQVMYAGLIESKLMDYEAKKLDKLKIPYATPADLADGGQPVIQWLKENKFKYFAVHFDLDALSPKDFYSLLCNEPHTPPVDYAVGQLTLADTVHMIADASKEASLVGLTIAEYLPWDIINIRKEFAKLDIFND</sequence>
<dbReference type="InterPro" id="IPR006035">
    <property type="entry name" value="Ureohydrolase"/>
</dbReference>
<keyword evidence="2" id="KW-0378">Hydrolase</keyword>
<dbReference type="Proteomes" id="UP001524944">
    <property type="component" value="Unassembled WGS sequence"/>
</dbReference>
<dbReference type="PROSITE" id="PS51409">
    <property type="entry name" value="ARGINASE_2"/>
    <property type="match status" value="1"/>
</dbReference>
<organism evidence="5 6">
    <name type="scientific">Dehalobacterium formicoaceticum</name>
    <dbReference type="NCBI Taxonomy" id="51515"/>
    <lineage>
        <taxon>Bacteria</taxon>
        <taxon>Bacillati</taxon>
        <taxon>Bacillota</taxon>
        <taxon>Clostridia</taxon>
        <taxon>Eubacteriales</taxon>
        <taxon>Peptococcaceae</taxon>
        <taxon>Dehalobacterium</taxon>
    </lineage>
</organism>
<dbReference type="RefSeq" id="WP_257913408.1">
    <property type="nucleotide sequence ID" value="NZ_JANPWE010000005.1"/>
</dbReference>
<evidence type="ECO:0000313" key="6">
    <source>
        <dbReference type="Proteomes" id="UP001524944"/>
    </source>
</evidence>
<dbReference type="Pfam" id="PF00491">
    <property type="entry name" value="Arginase"/>
    <property type="match status" value="1"/>
</dbReference>
<proteinExistence type="inferred from homology"/>
<accession>A0ABT1Y543</accession>
<reference evidence="5 6" key="1">
    <citation type="submission" date="2022-08" db="EMBL/GenBank/DDBJ databases">
        <title>Proteogenomics of the novel Dehalobacterium formicoaceticum strain EZ94 highlights a key role of methyltransferases during anaerobic dichloromethane degradation.</title>
        <authorList>
            <person name="Wasmund K."/>
        </authorList>
    </citation>
    <scope>NUCLEOTIDE SEQUENCE [LARGE SCALE GENOMIC DNA]</scope>
    <source>
        <strain evidence="5 6">EZ94</strain>
    </source>
</reference>
<dbReference type="EMBL" id="JANPWE010000005">
    <property type="protein sequence ID" value="MCR6545990.1"/>
    <property type="molecule type" value="Genomic_DNA"/>
</dbReference>
<evidence type="ECO:0000256" key="3">
    <source>
        <dbReference type="ARBA" id="ARBA00023211"/>
    </source>
</evidence>
<dbReference type="PANTHER" id="PTHR43782">
    <property type="entry name" value="ARGINASE"/>
    <property type="match status" value="1"/>
</dbReference>
<evidence type="ECO:0000313" key="5">
    <source>
        <dbReference type="EMBL" id="MCR6545990.1"/>
    </source>
</evidence>
<comment type="similarity">
    <text evidence="4">Belongs to the arginase family.</text>
</comment>
<keyword evidence="3" id="KW-0464">Manganese</keyword>
<keyword evidence="6" id="KW-1185">Reference proteome</keyword>
<keyword evidence="1" id="KW-0479">Metal-binding</keyword>
<comment type="caution">
    <text evidence="5">The sequence shown here is derived from an EMBL/GenBank/DDBJ whole genome shotgun (WGS) entry which is preliminary data.</text>
</comment>
<dbReference type="PANTHER" id="PTHR43782:SF3">
    <property type="entry name" value="ARGINASE"/>
    <property type="match status" value="1"/>
</dbReference>
<evidence type="ECO:0000256" key="1">
    <source>
        <dbReference type="ARBA" id="ARBA00022723"/>
    </source>
</evidence>
<dbReference type="InterPro" id="IPR023696">
    <property type="entry name" value="Ureohydrolase_dom_sf"/>
</dbReference>
<dbReference type="CDD" id="cd09999">
    <property type="entry name" value="Arginase-like_1"/>
    <property type="match status" value="1"/>
</dbReference>
<evidence type="ECO:0000256" key="2">
    <source>
        <dbReference type="ARBA" id="ARBA00022801"/>
    </source>
</evidence>